<evidence type="ECO:0000313" key="3">
    <source>
        <dbReference type="EMBL" id="OFE13361.1"/>
    </source>
</evidence>
<dbReference type="Proteomes" id="UP000175669">
    <property type="component" value="Unassembled WGS sequence"/>
</dbReference>
<dbReference type="Pfam" id="PF13560">
    <property type="entry name" value="HTH_31"/>
    <property type="match status" value="1"/>
</dbReference>
<feature type="compositionally biased region" description="Basic residues" evidence="1">
    <location>
        <begin position="94"/>
        <end position="104"/>
    </location>
</feature>
<dbReference type="STRING" id="1524254.PHACT_09580"/>
<evidence type="ECO:0000259" key="2">
    <source>
        <dbReference type="PROSITE" id="PS50943"/>
    </source>
</evidence>
<dbReference type="InterPro" id="IPR001387">
    <property type="entry name" value="Cro/C1-type_HTH"/>
</dbReference>
<dbReference type="CDD" id="cd00093">
    <property type="entry name" value="HTH_XRE"/>
    <property type="match status" value="1"/>
</dbReference>
<accession>A0A1E8CLK9</accession>
<dbReference type="EMBL" id="MASR01000001">
    <property type="protein sequence ID" value="OFE13361.1"/>
    <property type="molecule type" value="Genomic_DNA"/>
</dbReference>
<keyword evidence="4" id="KW-1185">Reference proteome</keyword>
<proteinExistence type="predicted"/>
<dbReference type="RefSeq" id="WP_070117358.1">
    <property type="nucleotide sequence ID" value="NZ_CAXATG010000004.1"/>
</dbReference>
<dbReference type="SUPFAM" id="SSF47413">
    <property type="entry name" value="lambda repressor-like DNA-binding domains"/>
    <property type="match status" value="1"/>
</dbReference>
<dbReference type="SMART" id="SM00530">
    <property type="entry name" value="HTH_XRE"/>
    <property type="match status" value="1"/>
</dbReference>
<dbReference type="GO" id="GO:0003677">
    <property type="term" value="F:DNA binding"/>
    <property type="evidence" value="ECO:0007669"/>
    <property type="project" value="InterPro"/>
</dbReference>
<dbReference type="AlphaFoldDB" id="A0A1E8CLK9"/>
<reference evidence="4" key="1">
    <citation type="submission" date="2016-07" db="EMBL/GenBank/DDBJ databases">
        <authorList>
            <person name="Florea S."/>
            <person name="Webb J.S."/>
            <person name="Jaromczyk J."/>
            <person name="Schardl C.L."/>
        </authorList>
    </citation>
    <scope>NUCLEOTIDE SEQUENCE [LARGE SCALE GENOMIC DNA]</scope>
    <source>
        <strain evidence="4">KCTC 42131</strain>
    </source>
</reference>
<organism evidence="3 4">
    <name type="scientific">Pseudohongiella acticola</name>
    <dbReference type="NCBI Taxonomy" id="1524254"/>
    <lineage>
        <taxon>Bacteria</taxon>
        <taxon>Pseudomonadati</taxon>
        <taxon>Pseudomonadota</taxon>
        <taxon>Gammaproteobacteria</taxon>
        <taxon>Pseudomonadales</taxon>
        <taxon>Pseudohongiellaceae</taxon>
        <taxon>Pseudohongiella</taxon>
    </lineage>
</organism>
<gene>
    <name evidence="3" type="ORF">PHACT_09580</name>
</gene>
<sequence>MDNNSLTITSALSDDAILSELGQRLSRYRIDAGLTQLALAEKAGISKSTLERIEAGAASQLPNLIRVLRALDSLAALDVAIPPPTPRPMEMLRNQHKRPQRVRARQPAAGSTGADTQAPGKSQAVKPWAWGDERK</sequence>
<dbReference type="PROSITE" id="PS50943">
    <property type="entry name" value="HTH_CROC1"/>
    <property type="match status" value="1"/>
</dbReference>
<feature type="domain" description="HTH cro/C1-type" evidence="2">
    <location>
        <begin position="25"/>
        <end position="77"/>
    </location>
</feature>
<dbReference type="InterPro" id="IPR010982">
    <property type="entry name" value="Lambda_DNA-bd_dom_sf"/>
</dbReference>
<name>A0A1E8CLK9_9GAMM</name>
<dbReference type="Gene3D" id="1.10.260.40">
    <property type="entry name" value="lambda repressor-like DNA-binding domains"/>
    <property type="match status" value="1"/>
</dbReference>
<dbReference type="OrthoDB" id="7595480at2"/>
<protein>
    <recommendedName>
        <fullName evidence="2">HTH cro/C1-type domain-containing protein</fullName>
    </recommendedName>
</protein>
<evidence type="ECO:0000313" key="4">
    <source>
        <dbReference type="Proteomes" id="UP000175669"/>
    </source>
</evidence>
<comment type="caution">
    <text evidence="3">The sequence shown here is derived from an EMBL/GenBank/DDBJ whole genome shotgun (WGS) entry which is preliminary data.</text>
</comment>
<evidence type="ECO:0000256" key="1">
    <source>
        <dbReference type="SAM" id="MobiDB-lite"/>
    </source>
</evidence>
<feature type="region of interest" description="Disordered" evidence="1">
    <location>
        <begin position="81"/>
        <end position="135"/>
    </location>
</feature>